<protein>
    <recommendedName>
        <fullName evidence="6">EngB-type G domain-containing protein</fullName>
    </recommendedName>
</protein>
<gene>
    <name evidence="7" type="ORF">KI688_006769</name>
</gene>
<dbReference type="Proteomes" id="UP000707451">
    <property type="component" value="Unassembled WGS sequence"/>
</dbReference>
<dbReference type="OrthoDB" id="391988at2759"/>
<keyword evidence="4" id="KW-0342">GTP-binding</keyword>
<dbReference type="GO" id="GO:0005525">
    <property type="term" value="F:GTP binding"/>
    <property type="evidence" value="ECO:0007669"/>
    <property type="project" value="UniProtKB-KW"/>
</dbReference>
<evidence type="ECO:0000256" key="3">
    <source>
        <dbReference type="ARBA" id="ARBA00022842"/>
    </source>
</evidence>
<sequence>MLPTGLMSTRVHASASCCRTVASSQQFTFLRHLSTSQPSTARLPYFHRQLTKKDKLPEAGTTPNSLTPLLTPPPPPRPSTTPKTSATSDTILSKRQTFKSITPSAQLMHDIRVQGLGSKAESWSFDKSSRGNKTIRPWDKKLPEEEWKQLQKERRLPAKQVWFEQRTSKVVEKEQVKFPGMRFVAGAASMKSVPKEEQLLKLVRPDYFQDLAEIEQLLTEAEEGKAGAGSADGTPRLSMSAVEIQNLRDRKRAKEHEIKDSTLPEIAIVGRSNVGKSTMLNTLTESPNTARVSSKPGLTRQLNFYRCGDKFAVVDMPGYGFAFAKEEDKVAWKELVCSAFCSSISQFGFWDRVNKKSLLIIIFFAHRLVQIEDYLGTRKSLRRIYVMIDARHGLKVADKEFLTMMGATCSKKFQVVLTKCDLVSPPDLARTYMVVQEELKKSFKNAMTDRILMVSSYTGAGMNTLRKDMLSACKQDILVRERERPKSTLR</sequence>
<dbReference type="InterPro" id="IPR027417">
    <property type="entry name" value="P-loop_NTPase"/>
</dbReference>
<name>A0A9P7XK25_9FUNG</name>
<dbReference type="PROSITE" id="PS51706">
    <property type="entry name" value="G_ENGB"/>
    <property type="match status" value="1"/>
</dbReference>
<keyword evidence="2" id="KW-0547">Nucleotide-binding</keyword>
<keyword evidence="1" id="KW-0479">Metal-binding</keyword>
<evidence type="ECO:0000256" key="4">
    <source>
        <dbReference type="ARBA" id="ARBA00023134"/>
    </source>
</evidence>
<dbReference type="InterPro" id="IPR030393">
    <property type="entry name" value="G_ENGB_dom"/>
</dbReference>
<evidence type="ECO:0000256" key="1">
    <source>
        <dbReference type="ARBA" id="ARBA00022723"/>
    </source>
</evidence>
<accession>A0A9P7XK25</accession>
<evidence type="ECO:0000256" key="2">
    <source>
        <dbReference type="ARBA" id="ARBA00022741"/>
    </source>
</evidence>
<dbReference type="SUPFAM" id="SSF52540">
    <property type="entry name" value="P-loop containing nucleoside triphosphate hydrolases"/>
    <property type="match status" value="1"/>
</dbReference>
<dbReference type="Gene3D" id="3.40.50.300">
    <property type="entry name" value="P-loop containing nucleotide triphosphate hydrolases"/>
    <property type="match status" value="1"/>
</dbReference>
<dbReference type="PANTHER" id="PTHR47560:SF1">
    <property type="entry name" value="EXPRESSED PROTEIN"/>
    <property type="match status" value="1"/>
</dbReference>
<organism evidence="7 8">
    <name type="scientific">Linnemannia hyalina</name>
    <dbReference type="NCBI Taxonomy" id="64524"/>
    <lineage>
        <taxon>Eukaryota</taxon>
        <taxon>Fungi</taxon>
        <taxon>Fungi incertae sedis</taxon>
        <taxon>Mucoromycota</taxon>
        <taxon>Mortierellomycotina</taxon>
        <taxon>Mortierellomycetes</taxon>
        <taxon>Mortierellales</taxon>
        <taxon>Mortierellaceae</taxon>
        <taxon>Linnemannia</taxon>
    </lineage>
</organism>
<evidence type="ECO:0000313" key="8">
    <source>
        <dbReference type="Proteomes" id="UP000707451"/>
    </source>
</evidence>
<evidence type="ECO:0000259" key="6">
    <source>
        <dbReference type="PROSITE" id="PS51706"/>
    </source>
</evidence>
<feature type="region of interest" description="Disordered" evidence="5">
    <location>
        <begin position="51"/>
        <end position="94"/>
    </location>
</feature>
<dbReference type="AlphaFoldDB" id="A0A9P7XK25"/>
<feature type="compositionally biased region" description="Low complexity" evidence="5">
    <location>
        <begin position="80"/>
        <end position="90"/>
    </location>
</feature>
<keyword evidence="8" id="KW-1185">Reference proteome</keyword>
<proteinExistence type="predicted"/>
<keyword evidence="3" id="KW-0460">Magnesium</keyword>
<dbReference type="Pfam" id="PF01926">
    <property type="entry name" value="MMR_HSR1"/>
    <property type="match status" value="1"/>
</dbReference>
<evidence type="ECO:0000256" key="5">
    <source>
        <dbReference type="SAM" id="MobiDB-lite"/>
    </source>
</evidence>
<dbReference type="EMBL" id="JAHRHY010000021">
    <property type="protein sequence ID" value="KAG9062047.1"/>
    <property type="molecule type" value="Genomic_DNA"/>
</dbReference>
<dbReference type="PANTHER" id="PTHR47560">
    <property type="entry name" value="EXPRESSED PROTEIN"/>
    <property type="match status" value="1"/>
</dbReference>
<dbReference type="InterPro" id="IPR006073">
    <property type="entry name" value="GTP-bd"/>
</dbReference>
<feature type="domain" description="EngB-type G" evidence="6">
    <location>
        <begin position="262"/>
        <end position="475"/>
    </location>
</feature>
<dbReference type="GO" id="GO:0046872">
    <property type="term" value="F:metal ion binding"/>
    <property type="evidence" value="ECO:0007669"/>
    <property type="project" value="UniProtKB-KW"/>
</dbReference>
<feature type="compositionally biased region" description="Pro residues" evidence="5">
    <location>
        <begin position="70"/>
        <end position="79"/>
    </location>
</feature>
<comment type="caution">
    <text evidence="7">The sequence shown here is derived from an EMBL/GenBank/DDBJ whole genome shotgun (WGS) entry which is preliminary data.</text>
</comment>
<evidence type="ECO:0000313" key="7">
    <source>
        <dbReference type="EMBL" id="KAG9062047.1"/>
    </source>
</evidence>
<dbReference type="CDD" id="cd01876">
    <property type="entry name" value="YihA_EngB"/>
    <property type="match status" value="1"/>
</dbReference>
<reference evidence="7" key="1">
    <citation type="submission" date="2021-06" db="EMBL/GenBank/DDBJ databases">
        <title>Genome Sequence of Mortierella hyaline Strain SCG-10, a Cold-Adapted, Nitrate-Reducing Fungus Isolated from Soil in Minnesota, USA.</title>
        <authorList>
            <person name="Aldossari N."/>
        </authorList>
    </citation>
    <scope>NUCLEOTIDE SEQUENCE</scope>
    <source>
        <strain evidence="7">SCG-10</strain>
    </source>
</reference>